<dbReference type="SMART" id="SM00346">
    <property type="entry name" value="HTH_ICLR"/>
    <property type="match status" value="1"/>
</dbReference>
<feature type="domain" description="IclR-ED" evidence="5">
    <location>
        <begin position="142"/>
        <end position="324"/>
    </location>
</feature>
<dbReference type="InterPro" id="IPR050707">
    <property type="entry name" value="HTH_MetabolicPath_Reg"/>
</dbReference>
<accession>A0ABS7PS80</accession>
<reference evidence="6 7" key="1">
    <citation type="submission" date="2021-08" db="EMBL/GenBank/DDBJ databases">
        <authorList>
            <person name="Tuo L."/>
        </authorList>
    </citation>
    <scope>NUCLEOTIDE SEQUENCE [LARGE SCALE GENOMIC DNA]</scope>
    <source>
        <strain evidence="6 7">JCM 31229</strain>
    </source>
</reference>
<keyword evidence="1" id="KW-0805">Transcription regulation</keyword>
<dbReference type="PANTHER" id="PTHR30136">
    <property type="entry name" value="HELIX-TURN-HELIX TRANSCRIPTIONAL REGULATOR, ICLR FAMILY"/>
    <property type="match status" value="1"/>
</dbReference>
<dbReference type="Gene3D" id="1.10.10.10">
    <property type="entry name" value="Winged helix-like DNA-binding domain superfamily/Winged helix DNA-binding domain"/>
    <property type="match status" value="1"/>
</dbReference>
<feature type="domain" description="HTH iclR-type" evidence="4">
    <location>
        <begin position="79"/>
        <end position="141"/>
    </location>
</feature>
<dbReference type="InterPro" id="IPR036388">
    <property type="entry name" value="WH-like_DNA-bd_sf"/>
</dbReference>
<dbReference type="SUPFAM" id="SSF46785">
    <property type="entry name" value="Winged helix' DNA-binding domain"/>
    <property type="match status" value="1"/>
</dbReference>
<proteinExistence type="predicted"/>
<dbReference type="Gene3D" id="3.30.450.40">
    <property type="match status" value="1"/>
</dbReference>
<dbReference type="Pfam" id="PF01614">
    <property type="entry name" value="IclR_C"/>
    <property type="match status" value="1"/>
</dbReference>
<dbReference type="InterPro" id="IPR036390">
    <property type="entry name" value="WH_DNA-bd_sf"/>
</dbReference>
<keyword evidence="7" id="KW-1185">Reference proteome</keyword>
<organism evidence="6 7">
    <name type="scientific">Sphingomonas colocasiae</name>
    <dbReference type="NCBI Taxonomy" id="1848973"/>
    <lineage>
        <taxon>Bacteria</taxon>
        <taxon>Pseudomonadati</taxon>
        <taxon>Pseudomonadota</taxon>
        <taxon>Alphaproteobacteria</taxon>
        <taxon>Sphingomonadales</taxon>
        <taxon>Sphingomonadaceae</taxon>
        <taxon>Sphingomonas</taxon>
    </lineage>
</organism>
<dbReference type="InterPro" id="IPR011991">
    <property type="entry name" value="ArsR-like_HTH"/>
</dbReference>
<dbReference type="SUPFAM" id="SSF55781">
    <property type="entry name" value="GAF domain-like"/>
    <property type="match status" value="1"/>
</dbReference>
<keyword evidence="2" id="KW-0238">DNA-binding</keyword>
<evidence type="ECO:0000313" key="7">
    <source>
        <dbReference type="Proteomes" id="UP000706039"/>
    </source>
</evidence>
<dbReference type="CDD" id="cd00090">
    <property type="entry name" value="HTH_ARSR"/>
    <property type="match status" value="1"/>
</dbReference>
<dbReference type="EMBL" id="JAINVV010000008">
    <property type="protein sequence ID" value="MBY8824201.1"/>
    <property type="molecule type" value="Genomic_DNA"/>
</dbReference>
<keyword evidence="3" id="KW-0804">Transcription</keyword>
<dbReference type="InterPro" id="IPR014757">
    <property type="entry name" value="Tscrpt_reg_IclR_C"/>
</dbReference>
<gene>
    <name evidence="6" type="ORF">K7G82_17990</name>
</gene>
<dbReference type="Proteomes" id="UP000706039">
    <property type="component" value="Unassembled WGS sequence"/>
</dbReference>
<dbReference type="InterPro" id="IPR005471">
    <property type="entry name" value="Tscrpt_reg_IclR_N"/>
</dbReference>
<dbReference type="PANTHER" id="PTHR30136:SF8">
    <property type="entry name" value="TRANSCRIPTIONAL REGULATORY PROTEIN"/>
    <property type="match status" value="1"/>
</dbReference>
<dbReference type="InterPro" id="IPR029016">
    <property type="entry name" value="GAF-like_dom_sf"/>
</dbReference>
<evidence type="ECO:0000259" key="5">
    <source>
        <dbReference type="PROSITE" id="PS51078"/>
    </source>
</evidence>
<dbReference type="PROSITE" id="PS51077">
    <property type="entry name" value="HTH_ICLR"/>
    <property type="match status" value="1"/>
</dbReference>
<sequence>MIGRNSFIFRGWQHWTDFSAIEQPPDMSACTIGQVAPLPDLAVAGYLDRRADHRFSQRNTGRNILTNLCKIEGNEESGLASVDLVLSLIELLAEAPRPCRLTEIARDLGISKARAHRHLRSLMTRGYVRQDAESERYEIAIKLMTLGDAVRERFDLLAAMRPQMSRLREQTSQTVTASAFIDGAVVVLEFLHGRNLIEFGVKPGARLDYHATAHGLLALAFGPPDLLPTVAKGPLKAWTSATITSEEGLIAAVEQVRRQGWASAPDQLMLGVNALAAPVFDHRGDWCGGLALVGSAQFITDPPAQQQLDEVLAAAAAASGNFVWKVKVA</sequence>
<evidence type="ECO:0000256" key="2">
    <source>
        <dbReference type="ARBA" id="ARBA00023125"/>
    </source>
</evidence>
<dbReference type="PROSITE" id="PS51078">
    <property type="entry name" value="ICLR_ED"/>
    <property type="match status" value="1"/>
</dbReference>
<comment type="caution">
    <text evidence="6">The sequence shown here is derived from an EMBL/GenBank/DDBJ whole genome shotgun (WGS) entry which is preliminary data.</text>
</comment>
<evidence type="ECO:0000313" key="6">
    <source>
        <dbReference type="EMBL" id="MBY8824201.1"/>
    </source>
</evidence>
<evidence type="ECO:0000256" key="1">
    <source>
        <dbReference type="ARBA" id="ARBA00023015"/>
    </source>
</evidence>
<dbReference type="RefSeq" id="WP_222991285.1">
    <property type="nucleotide sequence ID" value="NZ_JAINVV010000008.1"/>
</dbReference>
<name>A0ABS7PS80_9SPHN</name>
<evidence type="ECO:0000259" key="4">
    <source>
        <dbReference type="PROSITE" id="PS51077"/>
    </source>
</evidence>
<dbReference type="Pfam" id="PF09339">
    <property type="entry name" value="HTH_IclR"/>
    <property type="match status" value="1"/>
</dbReference>
<protein>
    <submittedName>
        <fullName evidence="6">IclR family transcriptional regulator</fullName>
    </submittedName>
</protein>
<evidence type="ECO:0000256" key="3">
    <source>
        <dbReference type="ARBA" id="ARBA00023163"/>
    </source>
</evidence>